<name>A0A174NVS5_PARDI</name>
<dbReference type="InterPro" id="IPR009279">
    <property type="entry name" value="Portal_Mu"/>
</dbReference>
<evidence type="ECO:0000313" key="2">
    <source>
        <dbReference type="Proteomes" id="UP000095332"/>
    </source>
</evidence>
<accession>A0A174NVS5</accession>
<proteinExistence type="predicted"/>
<dbReference type="Proteomes" id="UP000095332">
    <property type="component" value="Unassembled WGS sequence"/>
</dbReference>
<dbReference type="EMBL" id="CZBM01000001">
    <property type="protein sequence ID" value="CUP51341.1"/>
    <property type="molecule type" value="Genomic_DNA"/>
</dbReference>
<dbReference type="AlphaFoldDB" id="A0A174NVS5"/>
<dbReference type="Pfam" id="PF06074">
    <property type="entry name" value="Portal_Mu"/>
    <property type="match status" value="1"/>
</dbReference>
<reference evidence="1 2" key="1">
    <citation type="submission" date="2015-09" db="EMBL/GenBank/DDBJ databases">
        <authorList>
            <consortium name="Pathogen Informatics"/>
        </authorList>
    </citation>
    <scope>NUCLEOTIDE SEQUENCE [LARGE SCALE GENOMIC DNA]</scope>
    <source>
        <strain evidence="1 2">2789STDY5834948</strain>
    </source>
</reference>
<sequence length="415" mass="47483">MVTMGSKKRNINNSLSIGGYNLARESDRKRLNSMLVELKLQADALTQKDLKNWRQAWQMALNIENPRRGPLYDIYTDIEADLHLTGCVGQRKGFTLKKSFKLVDAKGKEKEEATALFETGWFKDLIGYILDSRYWGHSLIQLGDVISVDGKMRYKDVELVPRKHVIPEYGAIIREQGDEWKNGFDYREGPLSDWVIEAGKPKDLGLYLKAAHQAIPKKNMLAYWDQFGEIFGMPIRIAKSTARDPKDRSRIENMLASMGAAAWGLFPEGTEIDIKETTRGDAFNVYDKRVERANSEISKGLLNQTMTIDNGSSLSQSEVHLEVFENVVESDADLVKDIVNDQLIPRMVKHGFPIKGLRFIYDESIDYTPEQQVLFETMIADRFEVDPKYFINKYNIPIIGKKQVPTQPLSRPFFD</sequence>
<evidence type="ECO:0000313" key="1">
    <source>
        <dbReference type="EMBL" id="CUP51341.1"/>
    </source>
</evidence>
<organism evidence="1 2">
    <name type="scientific">Parabacteroides distasonis</name>
    <dbReference type="NCBI Taxonomy" id="823"/>
    <lineage>
        <taxon>Bacteria</taxon>
        <taxon>Pseudomonadati</taxon>
        <taxon>Bacteroidota</taxon>
        <taxon>Bacteroidia</taxon>
        <taxon>Bacteroidales</taxon>
        <taxon>Tannerellaceae</taxon>
        <taxon>Parabacteroides</taxon>
    </lineage>
</organism>
<protein>
    <submittedName>
        <fullName evidence="1">Mu-like prophage protein gp29</fullName>
    </submittedName>
</protein>
<gene>
    <name evidence="1" type="ORF">ERS852560_00164</name>
</gene>